<evidence type="ECO:0000313" key="1">
    <source>
        <dbReference type="EMBL" id="ANE48100.1"/>
    </source>
</evidence>
<proteinExistence type="predicted"/>
<keyword evidence="2" id="KW-1185">Reference proteome</keyword>
<sequence length="105" mass="12079">MQKIKHRVKCFDSEILVVHKNEAYELSIQSLLNPLGFGSALETFLDEDDAVSAAQYFCHMYTIAKEKGYYLQNNSFTKPDKESYAANWVIEKKFSEDEWSTILAG</sequence>
<reference evidence="1 2" key="1">
    <citation type="submission" date="2015-01" db="EMBL/GenBank/DDBJ databases">
        <title>Paenibacillus swuensis/DY6/whole genome sequencing.</title>
        <authorList>
            <person name="Kim M.K."/>
            <person name="Srinivasan S."/>
            <person name="Lee J.-J."/>
        </authorList>
    </citation>
    <scope>NUCLEOTIDE SEQUENCE [LARGE SCALE GENOMIC DNA]</scope>
    <source>
        <strain evidence="1 2">DY6</strain>
    </source>
</reference>
<dbReference type="AlphaFoldDB" id="A0A172TM39"/>
<dbReference type="RefSeq" id="WP_068609542.1">
    <property type="nucleotide sequence ID" value="NZ_CP011388.1"/>
</dbReference>
<dbReference type="OrthoDB" id="2613405at2"/>
<name>A0A172TM39_9BACL</name>
<dbReference type="PATRIC" id="fig|1178515.4.peg.3932"/>
<dbReference type="EMBL" id="CP011388">
    <property type="protein sequence ID" value="ANE48100.1"/>
    <property type="molecule type" value="Genomic_DNA"/>
</dbReference>
<evidence type="ECO:0000313" key="2">
    <source>
        <dbReference type="Proteomes" id="UP000076927"/>
    </source>
</evidence>
<protein>
    <submittedName>
        <fullName evidence="1">Uncharacterized protein</fullName>
    </submittedName>
</protein>
<gene>
    <name evidence="1" type="ORF">SY83_19445</name>
</gene>
<dbReference type="KEGG" id="pswu:SY83_19445"/>
<dbReference type="STRING" id="1178515.SY83_19445"/>
<dbReference type="Proteomes" id="UP000076927">
    <property type="component" value="Chromosome"/>
</dbReference>
<organism evidence="1 2">
    <name type="scientific">Paenibacillus swuensis</name>
    <dbReference type="NCBI Taxonomy" id="1178515"/>
    <lineage>
        <taxon>Bacteria</taxon>
        <taxon>Bacillati</taxon>
        <taxon>Bacillota</taxon>
        <taxon>Bacilli</taxon>
        <taxon>Bacillales</taxon>
        <taxon>Paenibacillaceae</taxon>
        <taxon>Paenibacillus</taxon>
    </lineage>
</organism>
<accession>A0A172TM39</accession>